<evidence type="ECO:0000256" key="3">
    <source>
        <dbReference type="PROSITE-ProRule" id="PRU01373"/>
    </source>
</evidence>
<protein>
    <submittedName>
        <fullName evidence="6">Toxin A</fullName>
    </submittedName>
</protein>
<keyword evidence="3" id="KW-0961">Cell wall biogenesis/degradation</keyword>
<feature type="repeat" description="Cell wall-binding" evidence="2">
    <location>
        <begin position="151"/>
        <end position="170"/>
    </location>
</feature>
<dbReference type="RefSeq" id="WP_052377916.1">
    <property type="nucleotide sequence ID" value="NZ_QGQD01000041.1"/>
</dbReference>
<gene>
    <name evidence="6" type="primary">toxA_1</name>
    <name evidence="6" type="ORF">DSM106044_01791</name>
</gene>
<feature type="domain" description="L,D-TPase catalytic" evidence="5">
    <location>
        <begin position="200"/>
        <end position="371"/>
    </location>
</feature>
<dbReference type="PANTHER" id="PTHR38589:SF1">
    <property type="entry name" value="BLR0621 PROTEIN"/>
    <property type="match status" value="1"/>
</dbReference>
<keyword evidence="3" id="KW-0133">Cell shape</keyword>
<dbReference type="GO" id="GO:0071555">
    <property type="term" value="P:cell wall organization"/>
    <property type="evidence" value="ECO:0007669"/>
    <property type="project" value="UniProtKB-UniRule"/>
</dbReference>
<comment type="caution">
    <text evidence="6">The sequence shown here is derived from an EMBL/GenBank/DDBJ whole genome shotgun (WGS) entry which is preliminary data.</text>
</comment>
<dbReference type="Pfam" id="PF03734">
    <property type="entry name" value="YkuD"/>
    <property type="match status" value="1"/>
</dbReference>
<keyword evidence="3" id="KW-0573">Peptidoglycan synthesis</keyword>
<feature type="repeat" description="Cell wall-binding" evidence="2">
    <location>
        <begin position="70"/>
        <end position="89"/>
    </location>
</feature>
<evidence type="ECO:0000259" key="5">
    <source>
        <dbReference type="PROSITE" id="PS52029"/>
    </source>
</evidence>
<feature type="active site" description="Proton donor/acceptor" evidence="3">
    <location>
        <position position="337"/>
    </location>
</feature>
<feature type="active site" description="Nucleophile" evidence="3">
    <location>
        <position position="347"/>
    </location>
</feature>
<dbReference type="AlphaFoldDB" id="A0A4U8QJ38"/>
<dbReference type="Pfam" id="PF19127">
    <property type="entry name" value="Choline_bind_3"/>
    <property type="match status" value="2"/>
</dbReference>
<evidence type="ECO:0000313" key="6">
    <source>
        <dbReference type="EMBL" id="TLD01306.1"/>
    </source>
</evidence>
<dbReference type="PROSITE" id="PS52029">
    <property type="entry name" value="LD_TPASE"/>
    <property type="match status" value="1"/>
</dbReference>
<keyword evidence="1" id="KW-0677">Repeat</keyword>
<feature type="signal peptide" evidence="4">
    <location>
        <begin position="1"/>
        <end position="33"/>
    </location>
</feature>
<dbReference type="InterPro" id="IPR005490">
    <property type="entry name" value="LD_TPept_cat_dom"/>
</dbReference>
<dbReference type="GO" id="GO:0008360">
    <property type="term" value="P:regulation of cell shape"/>
    <property type="evidence" value="ECO:0007669"/>
    <property type="project" value="UniProtKB-UniRule"/>
</dbReference>
<comment type="pathway">
    <text evidence="3">Cell wall biogenesis; peptidoglycan biosynthesis.</text>
</comment>
<dbReference type="InterPro" id="IPR018337">
    <property type="entry name" value="Cell_wall/Cho-bd_repeat"/>
</dbReference>
<dbReference type="PANTHER" id="PTHR38589">
    <property type="entry name" value="BLR0621 PROTEIN"/>
    <property type="match status" value="1"/>
</dbReference>
<dbReference type="EMBL" id="QGQD01000041">
    <property type="protein sequence ID" value="TLD01306.1"/>
    <property type="molecule type" value="Genomic_DNA"/>
</dbReference>
<organism evidence="6 7">
    <name type="scientific">Robinsoniella peoriensis</name>
    <dbReference type="NCBI Taxonomy" id="180332"/>
    <lineage>
        <taxon>Bacteria</taxon>
        <taxon>Bacillati</taxon>
        <taxon>Bacillota</taxon>
        <taxon>Clostridia</taxon>
        <taxon>Lachnospirales</taxon>
        <taxon>Lachnospiraceae</taxon>
        <taxon>Robinsoniella</taxon>
    </lineage>
</organism>
<keyword evidence="7" id="KW-1185">Reference proteome</keyword>
<feature type="chain" id="PRO_5039115398" evidence="4">
    <location>
        <begin position="34"/>
        <end position="373"/>
    </location>
</feature>
<dbReference type="PROSITE" id="PS51170">
    <property type="entry name" value="CW"/>
    <property type="match status" value="3"/>
</dbReference>
<keyword evidence="4" id="KW-0732">Signal</keyword>
<dbReference type="Proteomes" id="UP000306509">
    <property type="component" value="Unassembled WGS sequence"/>
</dbReference>
<reference evidence="6 7" key="1">
    <citation type="journal article" date="2019" name="Anaerobe">
        <title>Detection of Robinsoniella peoriensis in multiple bone samples of a trauma patient.</title>
        <authorList>
            <person name="Schrottner P."/>
            <person name="Hartwich K."/>
            <person name="Bunk B."/>
            <person name="Schober I."/>
            <person name="Helbig S."/>
            <person name="Rudolph W.W."/>
            <person name="Gunzer F."/>
        </authorList>
    </citation>
    <scope>NUCLEOTIDE SEQUENCE [LARGE SCALE GENOMIC DNA]</scope>
    <source>
        <strain evidence="6 7">DSM 106044</strain>
    </source>
</reference>
<feature type="repeat" description="Cell wall-binding" evidence="2">
    <location>
        <begin position="110"/>
        <end position="129"/>
    </location>
</feature>
<dbReference type="SUPFAM" id="SSF69360">
    <property type="entry name" value="Cell wall binding repeat"/>
    <property type="match status" value="1"/>
</dbReference>
<evidence type="ECO:0000256" key="1">
    <source>
        <dbReference type="ARBA" id="ARBA00022737"/>
    </source>
</evidence>
<dbReference type="Pfam" id="PF01473">
    <property type="entry name" value="Choline_bind_1"/>
    <property type="match status" value="1"/>
</dbReference>
<name>A0A4U8QJ38_9FIRM</name>
<evidence type="ECO:0000256" key="4">
    <source>
        <dbReference type="SAM" id="SignalP"/>
    </source>
</evidence>
<dbReference type="Gene3D" id="2.10.270.10">
    <property type="entry name" value="Cholin Binding"/>
    <property type="match status" value="2"/>
</dbReference>
<proteinExistence type="predicted"/>
<sequence length="373" mass="42587" precursor="true">MKKYINANKIVKLFFLFALVLTMASAISLPTRAASTGLLKDVRKAPVKKGDWIKKGSKWKYRYTNKTYAKNTWLKINGRYYYFKKSGYMDTGWKTYNRQKYYLNKNGDMATGWVQYKKKWYYFNKNGTMASNKWISYKKQKYYVGAKGIMATGWKTIQKKKYYFNKSGQLMKGWAKVKDDWYYLKKDGSLSSYNKASQMIFVKATGSMAEFTMLERKNDTTWNEILSTTAYVGRLGVGATYEGLATTPSGTYSFGVAFGNKSNPGTAFPYTKVNPSHYWVDDPNSQYYNKFVSTKKISPDWNSAEHLSEYPTAYAYALSINYNTACTPGAGSAIFLHCFGGGATAGCVAIPEQDMVFVLQHIKRDAMIHISRK</sequence>
<dbReference type="GO" id="GO:0009252">
    <property type="term" value="P:peptidoglycan biosynthetic process"/>
    <property type="evidence" value="ECO:0007669"/>
    <property type="project" value="UniProtKB-KW"/>
</dbReference>
<accession>A0A4U8QJ38</accession>
<dbReference type="GO" id="GO:0016740">
    <property type="term" value="F:transferase activity"/>
    <property type="evidence" value="ECO:0007669"/>
    <property type="project" value="InterPro"/>
</dbReference>
<evidence type="ECO:0000256" key="2">
    <source>
        <dbReference type="PROSITE-ProRule" id="PRU00591"/>
    </source>
</evidence>
<evidence type="ECO:0000313" key="7">
    <source>
        <dbReference type="Proteomes" id="UP000306509"/>
    </source>
</evidence>